<evidence type="ECO:0000313" key="2">
    <source>
        <dbReference type="EMBL" id="KAK2120644.1"/>
    </source>
</evidence>
<sequence>MPLLWSLCHRPYCCPFSPGKTKQEQGGWGGAADRGLLPWPRSFHTRDRCARPWDMAGVCRAPLDQLGETSCPVVKGCLRGHVSAQHRVFWENCPPLWTCHYVLITQVILDLIPYENIVVTRALDWDKAFLEKLGVSSVPSCFLIHPNGSCGLINV</sequence>
<dbReference type="Gene3D" id="3.40.30.10">
    <property type="entry name" value="Glutaredoxin"/>
    <property type="match status" value="1"/>
</dbReference>
<feature type="domain" description="Sulfhydryl oxidase Trx-like" evidence="1">
    <location>
        <begin position="105"/>
        <end position="154"/>
    </location>
</feature>
<protein>
    <recommendedName>
        <fullName evidence="1">Sulfhydryl oxidase Trx-like domain-containing protein</fullName>
    </recommendedName>
</protein>
<organism evidence="2 3">
    <name type="scientific">Saguinus oedipus</name>
    <name type="common">Cotton-top tamarin</name>
    <name type="synonym">Oedipomidas oedipus</name>
    <dbReference type="NCBI Taxonomy" id="9490"/>
    <lineage>
        <taxon>Eukaryota</taxon>
        <taxon>Metazoa</taxon>
        <taxon>Chordata</taxon>
        <taxon>Craniata</taxon>
        <taxon>Vertebrata</taxon>
        <taxon>Euteleostomi</taxon>
        <taxon>Mammalia</taxon>
        <taxon>Eutheria</taxon>
        <taxon>Euarchontoglires</taxon>
        <taxon>Primates</taxon>
        <taxon>Haplorrhini</taxon>
        <taxon>Platyrrhini</taxon>
        <taxon>Cebidae</taxon>
        <taxon>Callitrichinae</taxon>
        <taxon>Saguinus</taxon>
    </lineage>
</organism>
<comment type="caution">
    <text evidence="2">The sequence shown here is derived from an EMBL/GenBank/DDBJ whole genome shotgun (WGS) entry which is preliminary data.</text>
</comment>
<dbReference type="EMBL" id="JASSZA010000001">
    <property type="protein sequence ID" value="KAK2120644.1"/>
    <property type="molecule type" value="Genomic_DNA"/>
</dbReference>
<gene>
    <name evidence="2" type="ORF">P7K49_002030</name>
</gene>
<accession>A0ABQ9WG57</accession>
<dbReference type="Proteomes" id="UP001266305">
    <property type="component" value="Unassembled WGS sequence"/>
</dbReference>
<dbReference type="InterPro" id="IPR041269">
    <property type="entry name" value="QSOX_Trx1"/>
</dbReference>
<name>A0ABQ9WG57_SAGOE</name>
<evidence type="ECO:0000259" key="1">
    <source>
        <dbReference type="Pfam" id="PF18108"/>
    </source>
</evidence>
<keyword evidence="3" id="KW-1185">Reference proteome</keyword>
<evidence type="ECO:0000313" key="3">
    <source>
        <dbReference type="Proteomes" id="UP001266305"/>
    </source>
</evidence>
<dbReference type="Pfam" id="PF18108">
    <property type="entry name" value="QSOX_Trx1"/>
    <property type="match status" value="1"/>
</dbReference>
<reference evidence="2 3" key="1">
    <citation type="submission" date="2023-05" db="EMBL/GenBank/DDBJ databases">
        <title>B98-5 Cell Line De Novo Hybrid Assembly: An Optical Mapping Approach.</title>
        <authorList>
            <person name="Kananen K."/>
            <person name="Auerbach J.A."/>
            <person name="Kautto E."/>
            <person name="Blachly J.S."/>
        </authorList>
    </citation>
    <scope>NUCLEOTIDE SEQUENCE [LARGE SCALE GENOMIC DNA]</scope>
    <source>
        <strain evidence="2">B95-8</strain>
        <tissue evidence="2">Cell line</tissue>
    </source>
</reference>
<proteinExistence type="predicted"/>